<sequence length="59" mass="6731">MARNPPIGDGARRGAVRDRSQVFNPQNQTWTKRDAGNGRFMDQKKDGDPFKGVRKEKKD</sequence>
<name>A0A5Q0M665_VARPD</name>
<protein>
    <submittedName>
        <fullName evidence="2">Uncharacterized protein</fullName>
    </submittedName>
</protein>
<accession>A0A5Q0M665</accession>
<feature type="compositionally biased region" description="Polar residues" evidence="1">
    <location>
        <begin position="21"/>
        <end position="30"/>
    </location>
</feature>
<feature type="compositionally biased region" description="Basic and acidic residues" evidence="1">
    <location>
        <begin position="10"/>
        <end position="20"/>
    </location>
</feature>
<dbReference type="RefSeq" id="WP_153283629.1">
    <property type="nucleotide sequence ID" value="NZ_CP045644.1"/>
</dbReference>
<gene>
    <name evidence="2" type="ORF">GFK26_20735</name>
</gene>
<proteinExistence type="predicted"/>
<dbReference type="Proteomes" id="UP000326780">
    <property type="component" value="Chromosome"/>
</dbReference>
<evidence type="ECO:0000313" key="3">
    <source>
        <dbReference type="Proteomes" id="UP000326780"/>
    </source>
</evidence>
<evidence type="ECO:0000256" key="1">
    <source>
        <dbReference type="SAM" id="MobiDB-lite"/>
    </source>
</evidence>
<reference evidence="2 3" key="1">
    <citation type="submission" date="2019-10" db="EMBL/GenBank/DDBJ databases">
        <title>Complete genome sequence of Variovorax paradoxus 5C-2.</title>
        <authorList>
            <person name="Gogoleva N.E."/>
            <person name="Balkin A.S."/>
        </authorList>
    </citation>
    <scope>NUCLEOTIDE SEQUENCE [LARGE SCALE GENOMIC DNA]</scope>
    <source>
        <strain evidence="2 3">5C-2</strain>
    </source>
</reference>
<feature type="compositionally biased region" description="Basic and acidic residues" evidence="1">
    <location>
        <begin position="31"/>
        <end position="59"/>
    </location>
</feature>
<dbReference type="AlphaFoldDB" id="A0A5Q0M665"/>
<dbReference type="EMBL" id="CP045644">
    <property type="protein sequence ID" value="QFZ85013.1"/>
    <property type="molecule type" value="Genomic_DNA"/>
</dbReference>
<evidence type="ECO:0000313" key="2">
    <source>
        <dbReference type="EMBL" id="QFZ85013.1"/>
    </source>
</evidence>
<feature type="region of interest" description="Disordered" evidence="1">
    <location>
        <begin position="1"/>
        <end position="59"/>
    </location>
</feature>
<organism evidence="2 3">
    <name type="scientific">Variovorax paradoxus</name>
    <dbReference type="NCBI Taxonomy" id="34073"/>
    <lineage>
        <taxon>Bacteria</taxon>
        <taxon>Pseudomonadati</taxon>
        <taxon>Pseudomonadota</taxon>
        <taxon>Betaproteobacteria</taxon>
        <taxon>Burkholderiales</taxon>
        <taxon>Comamonadaceae</taxon>
        <taxon>Variovorax</taxon>
    </lineage>
</organism>